<sequence>MQRVNRTLISVAAGSFVIMGLAAVSPASAQANTALDAAEAMAGMLDGAQAGVSGADLMSALEGAAAAGEPMALWHLGNMYENGNGVAKDPVKAFGYFSQIANEYANAAPEGIEADIVAQSFVKVGEYYREGLPAADLSADPGKADRLILHAADYFGEAEAQYRVGERYLESGGGNHLRGARYLYSAAQKGYVPAQAKLGDILFNGNGIEAQPVEGLMWLTVAGRRSAGTGDENWIRDMLTSAMSIASPEQRQEAARLADALSPRFSGL</sequence>
<dbReference type="InterPro" id="IPR011990">
    <property type="entry name" value="TPR-like_helical_dom_sf"/>
</dbReference>
<evidence type="ECO:0008006" key="4">
    <source>
        <dbReference type="Google" id="ProtNLM"/>
    </source>
</evidence>
<evidence type="ECO:0000313" key="3">
    <source>
        <dbReference type="Proteomes" id="UP000183447"/>
    </source>
</evidence>
<organism evidence="2 3">
    <name type="scientific">Devosia enhydra</name>
    <dbReference type="NCBI Taxonomy" id="665118"/>
    <lineage>
        <taxon>Bacteria</taxon>
        <taxon>Pseudomonadati</taxon>
        <taxon>Pseudomonadota</taxon>
        <taxon>Alphaproteobacteria</taxon>
        <taxon>Hyphomicrobiales</taxon>
        <taxon>Devosiaceae</taxon>
        <taxon>Devosia</taxon>
    </lineage>
</organism>
<dbReference type="InterPro" id="IPR006597">
    <property type="entry name" value="Sel1-like"/>
</dbReference>
<dbReference type="AlphaFoldDB" id="A0A1K2HUV7"/>
<gene>
    <name evidence="2" type="ORF">SAMN02983003_1046</name>
</gene>
<dbReference type="RefSeq" id="WP_177282399.1">
    <property type="nucleotide sequence ID" value="NZ_FPKU01000001.1"/>
</dbReference>
<dbReference type="PANTHER" id="PTHR11102:SF160">
    <property type="entry name" value="ERAD-ASSOCIATED E3 UBIQUITIN-PROTEIN LIGASE COMPONENT HRD3"/>
    <property type="match status" value="1"/>
</dbReference>
<protein>
    <recommendedName>
        <fullName evidence="4">Sel1 repeat-containing protein</fullName>
    </recommendedName>
</protein>
<dbReference type="SUPFAM" id="SSF81901">
    <property type="entry name" value="HCP-like"/>
    <property type="match status" value="2"/>
</dbReference>
<dbReference type="PANTHER" id="PTHR11102">
    <property type="entry name" value="SEL-1-LIKE PROTEIN"/>
    <property type="match status" value="1"/>
</dbReference>
<name>A0A1K2HUV7_9HYPH</name>
<keyword evidence="3" id="KW-1185">Reference proteome</keyword>
<dbReference type="EMBL" id="FPKU01000001">
    <property type="protein sequence ID" value="SFZ82383.1"/>
    <property type="molecule type" value="Genomic_DNA"/>
</dbReference>
<dbReference type="Pfam" id="PF08238">
    <property type="entry name" value="Sel1"/>
    <property type="match status" value="3"/>
</dbReference>
<feature type="signal peptide" evidence="1">
    <location>
        <begin position="1"/>
        <end position="29"/>
    </location>
</feature>
<reference evidence="2 3" key="1">
    <citation type="submission" date="2016-11" db="EMBL/GenBank/DDBJ databases">
        <authorList>
            <person name="Jaros S."/>
            <person name="Januszkiewicz K."/>
            <person name="Wedrychowicz H."/>
        </authorList>
    </citation>
    <scope>NUCLEOTIDE SEQUENCE [LARGE SCALE GENOMIC DNA]</scope>
    <source>
        <strain evidence="2 3">ATCC 23634</strain>
    </source>
</reference>
<accession>A0A1K2HUV7</accession>
<evidence type="ECO:0000313" key="2">
    <source>
        <dbReference type="EMBL" id="SFZ82383.1"/>
    </source>
</evidence>
<keyword evidence="1" id="KW-0732">Signal</keyword>
<dbReference type="Gene3D" id="1.25.40.10">
    <property type="entry name" value="Tetratricopeptide repeat domain"/>
    <property type="match status" value="2"/>
</dbReference>
<proteinExistence type="predicted"/>
<evidence type="ECO:0000256" key="1">
    <source>
        <dbReference type="SAM" id="SignalP"/>
    </source>
</evidence>
<dbReference type="STRING" id="665118.SAMN02983003_1046"/>
<feature type="chain" id="PRO_5012476212" description="Sel1 repeat-containing protein" evidence="1">
    <location>
        <begin position="30"/>
        <end position="268"/>
    </location>
</feature>
<dbReference type="InterPro" id="IPR050767">
    <property type="entry name" value="Sel1_AlgK"/>
</dbReference>
<dbReference type="SMART" id="SM00671">
    <property type="entry name" value="SEL1"/>
    <property type="match status" value="3"/>
</dbReference>
<dbReference type="Proteomes" id="UP000183447">
    <property type="component" value="Unassembled WGS sequence"/>
</dbReference>